<dbReference type="AlphaFoldDB" id="I7J6E3"/>
<evidence type="ECO:0000313" key="2">
    <source>
        <dbReference type="EMBL" id="CCJ34427.1"/>
    </source>
</evidence>
<dbReference type="eggNOG" id="COG4655">
    <property type="taxonomic scope" value="Bacteria"/>
</dbReference>
<dbReference type="InterPro" id="IPR028087">
    <property type="entry name" value="Tad_N"/>
</dbReference>
<dbReference type="Proteomes" id="UP000007652">
    <property type="component" value="Unassembled WGS sequence"/>
</dbReference>
<feature type="domain" description="Putative Flp pilus-assembly TadG-like N-terminal" evidence="1">
    <location>
        <begin position="5"/>
        <end position="49"/>
    </location>
</feature>
<gene>
    <name evidence="2" type="ORF">CAAU_2343</name>
</gene>
<proteinExistence type="predicted"/>
<accession>I7J6E3</accession>
<evidence type="ECO:0000259" key="1">
    <source>
        <dbReference type="Pfam" id="PF13400"/>
    </source>
</evidence>
<protein>
    <recommendedName>
        <fullName evidence="1">Putative Flp pilus-assembly TadG-like N-terminal domain-containing protein</fullName>
    </recommendedName>
</protein>
<dbReference type="EMBL" id="CAKP01000124">
    <property type="protein sequence ID" value="CCJ34427.1"/>
    <property type="molecule type" value="Genomic_DNA"/>
</dbReference>
<evidence type="ECO:0000313" key="3">
    <source>
        <dbReference type="Proteomes" id="UP000007652"/>
    </source>
</evidence>
<sequence length="294" mass="32116">MKRKGNAAIILVVAFTALLGFTALALDIGNVYINKVKLSNALDAAALSACLELPENPSKASEIAYEYLEKNGIDPSRTTISISDDNKQVEIEGDLDVKYFFAKAIGLKGTKVYAKTRAAIGPVKSVKGGLRPFAVVAYDFSYGDRVTLKEDAGDGYHGNYGVVALGGFGANVFRINALYGYNGKISVGDLIDTEPGNMAGVVDDIRNYINADSYTFQNFNRDSRRLWTLPLVNTLEVEGRKKVLVVGFAEFFVEDVEKRSGKAEVTGRFIRYVRSGEIDFTLEDTGLYAAKLIR</sequence>
<dbReference type="STRING" id="857293.CAAU_2343"/>
<comment type="caution">
    <text evidence="2">The sequence shown here is derived from an EMBL/GenBank/DDBJ whole genome shotgun (WGS) entry which is preliminary data.</text>
</comment>
<organism evidence="2 3">
    <name type="scientific">Caloramator australicus RC3</name>
    <dbReference type="NCBI Taxonomy" id="857293"/>
    <lineage>
        <taxon>Bacteria</taxon>
        <taxon>Bacillati</taxon>
        <taxon>Bacillota</taxon>
        <taxon>Clostridia</taxon>
        <taxon>Eubacteriales</taxon>
        <taxon>Clostridiaceae</taxon>
        <taxon>Caloramator</taxon>
    </lineage>
</organism>
<dbReference type="Pfam" id="PF13400">
    <property type="entry name" value="Tad"/>
    <property type="match status" value="1"/>
</dbReference>
<keyword evidence="3" id="KW-1185">Reference proteome</keyword>
<reference evidence="2 3" key="1">
    <citation type="journal article" date="2011" name="J. Bacteriol.">
        <title>Draft genome sequence of Caloramator australicus strain RC3T, a thermoanaerobe from the Great Artesian Basin of Australia.</title>
        <authorList>
            <person name="Ogg C.D."/>
            <person name="Patel B.K.C."/>
        </authorList>
    </citation>
    <scope>NUCLEOTIDE SEQUENCE [LARGE SCALE GENOMIC DNA]</scope>
    <source>
        <strain evidence="2 3">RC3</strain>
    </source>
</reference>
<name>I7J6E3_9CLOT</name>
<dbReference type="RefSeq" id="WP_008909680.1">
    <property type="nucleotide sequence ID" value="NZ_CAKP01000124.1"/>
</dbReference>